<dbReference type="Proteomes" id="UP000520767">
    <property type="component" value="Unassembled WGS sequence"/>
</dbReference>
<evidence type="ECO:0000313" key="2">
    <source>
        <dbReference type="Proteomes" id="UP000520767"/>
    </source>
</evidence>
<protein>
    <submittedName>
        <fullName evidence="1">Uncharacterized protein</fullName>
    </submittedName>
</protein>
<name>A0A7W7Q7B1_9PSEU</name>
<dbReference type="EMBL" id="JACHJQ010000004">
    <property type="protein sequence ID" value="MBB4908168.1"/>
    <property type="molecule type" value="Genomic_DNA"/>
</dbReference>
<gene>
    <name evidence="1" type="ORF">FHR82_004410</name>
</gene>
<sequence>MSAVVYLGYAITAWNRSQKLFTDEFLARLAHPTGALAEVLAANDDPSRWWPSVPVRLYAGHGRPGLVRPTVRSRCARRTVTGVSRGRCRRRWWAAR</sequence>
<organism evidence="1 2">
    <name type="scientific">Actinophytocola algeriensis</name>
    <dbReference type="NCBI Taxonomy" id="1768010"/>
    <lineage>
        <taxon>Bacteria</taxon>
        <taxon>Bacillati</taxon>
        <taxon>Actinomycetota</taxon>
        <taxon>Actinomycetes</taxon>
        <taxon>Pseudonocardiales</taxon>
        <taxon>Pseudonocardiaceae</taxon>
    </lineage>
</organism>
<accession>A0A7W7Q7B1</accession>
<comment type="caution">
    <text evidence="1">The sequence shown here is derived from an EMBL/GenBank/DDBJ whole genome shotgun (WGS) entry which is preliminary data.</text>
</comment>
<reference evidence="1 2" key="1">
    <citation type="submission" date="2020-08" db="EMBL/GenBank/DDBJ databases">
        <title>Genomic Encyclopedia of Type Strains, Phase III (KMG-III): the genomes of soil and plant-associated and newly described type strains.</title>
        <authorList>
            <person name="Whitman W."/>
        </authorList>
    </citation>
    <scope>NUCLEOTIDE SEQUENCE [LARGE SCALE GENOMIC DNA]</scope>
    <source>
        <strain evidence="1 2">CECT 8960</strain>
    </source>
</reference>
<dbReference type="AlphaFoldDB" id="A0A7W7Q7B1"/>
<evidence type="ECO:0000313" key="1">
    <source>
        <dbReference type="EMBL" id="MBB4908168.1"/>
    </source>
</evidence>
<proteinExistence type="predicted"/>
<dbReference type="RefSeq" id="WP_184812271.1">
    <property type="nucleotide sequence ID" value="NZ_JACHJQ010000004.1"/>
</dbReference>
<keyword evidence="2" id="KW-1185">Reference proteome</keyword>